<dbReference type="RefSeq" id="WP_116192334.1">
    <property type="nucleotide sequence ID" value="NZ_QTTN01000053.1"/>
</dbReference>
<dbReference type="OrthoDB" id="1952168at2"/>
<evidence type="ECO:0000313" key="1">
    <source>
        <dbReference type="EMBL" id="REE57497.1"/>
    </source>
</evidence>
<proteinExistence type="predicted"/>
<protein>
    <submittedName>
        <fullName evidence="1">Uncharacterized protein</fullName>
    </submittedName>
</protein>
<sequence>MTSPAASTTFTHKSLASSCFNQVWDLLDKADRSASDTETMVHLCHSSFWHWTQVPEHTQTNLSIGYWQLARVYAVIGSGEQALAYANRCIEVSEAAELEPFYIAYGYEAAARAYAVMNQADQQREAAETAARYTEQVADAESKSWLLKDLATI</sequence>
<organism evidence="1 2">
    <name type="scientific">Paenibacillus taihuensis</name>
    <dbReference type="NCBI Taxonomy" id="1156355"/>
    <lineage>
        <taxon>Bacteria</taxon>
        <taxon>Bacillati</taxon>
        <taxon>Bacillota</taxon>
        <taxon>Bacilli</taxon>
        <taxon>Bacillales</taxon>
        <taxon>Paenibacillaceae</taxon>
        <taxon>Paenibacillus</taxon>
    </lineage>
</organism>
<evidence type="ECO:0000313" key="2">
    <source>
        <dbReference type="Proteomes" id="UP000256304"/>
    </source>
</evidence>
<dbReference type="Proteomes" id="UP000256304">
    <property type="component" value="Unassembled WGS sequence"/>
</dbReference>
<dbReference type="EMBL" id="QTTN01000053">
    <property type="protein sequence ID" value="REE57497.1"/>
    <property type="molecule type" value="Genomic_DNA"/>
</dbReference>
<gene>
    <name evidence="1" type="ORF">A8990_1536</name>
</gene>
<keyword evidence="2" id="KW-1185">Reference proteome</keyword>
<reference evidence="1 2" key="1">
    <citation type="submission" date="2018-08" db="EMBL/GenBank/DDBJ databases">
        <title>Genomic Encyclopedia of Type Strains, Phase III (KMG-III): the genomes of soil and plant-associated and newly described type strains.</title>
        <authorList>
            <person name="Whitman W."/>
        </authorList>
    </citation>
    <scope>NUCLEOTIDE SEQUENCE [LARGE SCALE GENOMIC DNA]</scope>
    <source>
        <strain evidence="1 2">CGMCC 1.10966</strain>
    </source>
</reference>
<accession>A0A3D9Q3S2</accession>
<dbReference type="AlphaFoldDB" id="A0A3D9Q3S2"/>
<name>A0A3D9Q3S2_9BACL</name>
<comment type="caution">
    <text evidence="1">The sequence shown here is derived from an EMBL/GenBank/DDBJ whole genome shotgun (WGS) entry which is preliminary data.</text>
</comment>